<evidence type="ECO:0000256" key="1">
    <source>
        <dbReference type="SAM" id="Phobius"/>
    </source>
</evidence>
<protein>
    <submittedName>
        <fullName evidence="2">Uncharacterized protein</fullName>
    </submittedName>
</protein>
<reference evidence="2" key="2">
    <citation type="journal article" date="2015" name="Data Brief">
        <title>Shoot transcriptome of the giant reed, Arundo donax.</title>
        <authorList>
            <person name="Barrero R.A."/>
            <person name="Guerrero F.D."/>
            <person name="Moolhuijzen P."/>
            <person name="Goolsby J.A."/>
            <person name="Tidwell J."/>
            <person name="Bellgard S.E."/>
            <person name="Bellgard M.I."/>
        </authorList>
    </citation>
    <scope>NUCLEOTIDE SEQUENCE</scope>
    <source>
        <tissue evidence="2">Shoot tissue taken approximately 20 cm above the soil surface</tissue>
    </source>
</reference>
<accession>A0A0A9DYN2</accession>
<evidence type="ECO:0000313" key="2">
    <source>
        <dbReference type="EMBL" id="JAD90785.1"/>
    </source>
</evidence>
<sequence>MFPRLTSSMCLSSTLKRICRFGLYFHQNSKPTVRKRRLMQPVAAPNTMATLWVLVFAGITVPCVLFRL</sequence>
<name>A0A0A9DYN2_ARUDO</name>
<dbReference type="AlphaFoldDB" id="A0A0A9DYN2"/>
<dbReference type="EMBL" id="GBRH01207110">
    <property type="protein sequence ID" value="JAD90785.1"/>
    <property type="molecule type" value="Transcribed_RNA"/>
</dbReference>
<organism evidence="2">
    <name type="scientific">Arundo donax</name>
    <name type="common">Giant reed</name>
    <name type="synonym">Donax arundinaceus</name>
    <dbReference type="NCBI Taxonomy" id="35708"/>
    <lineage>
        <taxon>Eukaryota</taxon>
        <taxon>Viridiplantae</taxon>
        <taxon>Streptophyta</taxon>
        <taxon>Embryophyta</taxon>
        <taxon>Tracheophyta</taxon>
        <taxon>Spermatophyta</taxon>
        <taxon>Magnoliopsida</taxon>
        <taxon>Liliopsida</taxon>
        <taxon>Poales</taxon>
        <taxon>Poaceae</taxon>
        <taxon>PACMAD clade</taxon>
        <taxon>Arundinoideae</taxon>
        <taxon>Arundineae</taxon>
        <taxon>Arundo</taxon>
    </lineage>
</organism>
<proteinExistence type="predicted"/>
<feature type="transmembrane region" description="Helical" evidence="1">
    <location>
        <begin position="49"/>
        <end position="66"/>
    </location>
</feature>
<reference evidence="2" key="1">
    <citation type="submission" date="2014-09" db="EMBL/GenBank/DDBJ databases">
        <authorList>
            <person name="Magalhaes I.L.F."/>
            <person name="Oliveira U."/>
            <person name="Santos F.R."/>
            <person name="Vidigal T.H.D.A."/>
            <person name="Brescovit A.D."/>
            <person name="Santos A.J."/>
        </authorList>
    </citation>
    <scope>NUCLEOTIDE SEQUENCE</scope>
    <source>
        <tissue evidence="2">Shoot tissue taken approximately 20 cm above the soil surface</tissue>
    </source>
</reference>
<keyword evidence="1" id="KW-0472">Membrane</keyword>
<keyword evidence="1" id="KW-1133">Transmembrane helix</keyword>
<keyword evidence="1" id="KW-0812">Transmembrane</keyword>